<dbReference type="SUPFAM" id="SSF103481">
    <property type="entry name" value="Multidrug resistance efflux transporter EmrE"/>
    <property type="match status" value="1"/>
</dbReference>
<evidence type="ECO:0000256" key="4">
    <source>
        <dbReference type="ARBA" id="ARBA00022989"/>
    </source>
</evidence>
<comment type="subcellular location">
    <subcellularLocation>
        <location evidence="1">Membrane</location>
        <topology evidence="1">Multi-pass membrane protein</topology>
    </subcellularLocation>
</comment>
<name>A0A1V6M3C6_9BACT</name>
<sequence length="138" mass="15009">MEAFFLALLTAFIWGFVPFLEKIGLSSVEPTAAYLVRCSGIFLGIGILIAFTPQFPSFAKMGIKSVFFLVLAGMLAGVVAQLVFYKALKTGEISRIIPVTSCYPLFSFLLGWIFLGEEITVSKIAGMLFILGGILLLK</sequence>
<evidence type="ECO:0000256" key="1">
    <source>
        <dbReference type="ARBA" id="ARBA00004141"/>
    </source>
</evidence>
<feature type="transmembrane region" description="Helical" evidence="6">
    <location>
        <begin position="32"/>
        <end position="51"/>
    </location>
</feature>
<evidence type="ECO:0000259" key="7">
    <source>
        <dbReference type="Pfam" id="PF00892"/>
    </source>
</evidence>
<proteinExistence type="inferred from homology"/>
<dbReference type="GO" id="GO:0016020">
    <property type="term" value="C:membrane"/>
    <property type="evidence" value="ECO:0007669"/>
    <property type="project" value="UniProtKB-SubCell"/>
</dbReference>
<organism evidence="8 9">
    <name type="scientific">Candidatus Brocadia sapporoensis</name>
    <dbReference type="NCBI Taxonomy" id="392547"/>
    <lineage>
        <taxon>Bacteria</taxon>
        <taxon>Pseudomonadati</taxon>
        <taxon>Planctomycetota</taxon>
        <taxon>Candidatus Brocadiia</taxon>
        <taxon>Candidatus Brocadiales</taxon>
        <taxon>Candidatus Brocadiaceae</taxon>
        <taxon>Candidatus Brocadia</taxon>
    </lineage>
</organism>
<gene>
    <name evidence="8" type="ORF">BIY37_00535</name>
</gene>
<dbReference type="Pfam" id="PF00892">
    <property type="entry name" value="EamA"/>
    <property type="match status" value="1"/>
</dbReference>
<dbReference type="InterPro" id="IPR000620">
    <property type="entry name" value="EamA_dom"/>
</dbReference>
<protein>
    <recommendedName>
        <fullName evidence="7">EamA domain-containing protein</fullName>
    </recommendedName>
</protein>
<feature type="domain" description="EamA" evidence="7">
    <location>
        <begin position="4"/>
        <end position="137"/>
    </location>
</feature>
<dbReference type="RefSeq" id="WP_070065895.1">
    <property type="nucleotide sequence ID" value="NZ_MJUW02000017.1"/>
</dbReference>
<keyword evidence="4 6" id="KW-1133">Transmembrane helix</keyword>
<dbReference type="AlphaFoldDB" id="A0A1V6M3C6"/>
<evidence type="ECO:0000256" key="3">
    <source>
        <dbReference type="ARBA" id="ARBA00022692"/>
    </source>
</evidence>
<feature type="transmembrane region" description="Helical" evidence="6">
    <location>
        <begin position="121"/>
        <end position="137"/>
    </location>
</feature>
<feature type="transmembrane region" description="Helical" evidence="6">
    <location>
        <begin position="63"/>
        <end position="84"/>
    </location>
</feature>
<accession>A0A1V6M3C6</accession>
<dbReference type="EMBL" id="MJUW02000017">
    <property type="protein sequence ID" value="OQD46929.1"/>
    <property type="molecule type" value="Genomic_DNA"/>
</dbReference>
<evidence type="ECO:0000256" key="5">
    <source>
        <dbReference type="ARBA" id="ARBA00023136"/>
    </source>
</evidence>
<evidence type="ECO:0000313" key="8">
    <source>
        <dbReference type="EMBL" id="OQD46929.1"/>
    </source>
</evidence>
<keyword evidence="3 6" id="KW-0812">Transmembrane</keyword>
<dbReference type="InterPro" id="IPR037185">
    <property type="entry name" value="EmrE-like"/>
</dbReference>
<comment type="similarity">
    <text evidence="2">Belongs to the EamA transporter family.</text>
</comment>
<dbReference type="PANTHER" id="PTHR32322:SF2">
    <property type="entry name" value="EAMA DOMAIN-CONTAINING PROTEIN"/>
    <property type="match status" value="1"/>
</dbReference>
<evidence type="ECO:0000313" key="9">
    <source>
        <dbReference type="Proteomes" id="UP000242219"/>
    </source>
</evidence>
<feature type="transmembrane region" description="Helical" evidence="6">
    <location>
        <begin position="96"/>
        <end position="115"/>
    </location>
</feature>
<reference evidence="8 9" key="1">
    <citation type="journal article" date="2016" name="Genome Announc.">
        <title>Draft Genome Sequence of the Anaerobic Ammonium-Oxidizing Bacterium 'Candidatus Brocadia sp. 40'.</title>
        <authorList>
            <person name="Ali M."/>
            <person name="Haroon M.F."/>
            <person name="Narita Y."/>
            <person name="Zhang L."/>
            <person name="Rangel Shaw D."/>
            <person name="Okabe S."/>
            <person name="Saikaly P.E."/>
        </authorList>
    </citation>
    <scope>NUCLEOTIDE SEQUENCE [LARGE SCALE GENOMIC DNA]</scope>
    <source>
        <strain evidence="8 9">40</strain>
    </source>
</reference>
<evidence type="ECO:0000256" key="6">
    <source>
        <dbReference type="SAM" id="Phobius"/>
    </source>
</evidence>
<feature type="transmembrane region" description="Helical" evidence="6">
    <location>
        <begin position="6"/>
        <end position="25"/>
    </location>
</feature>
<keyword evidence="9" id="KW-1185">Reference proteome</keyword>
<comment type="caution">
    <text evidence="8">The sequence shown here is derived from an EMBL/GenBank/DDBJ whole genome shotgun (WGS) entry which is preliminary data.</text>
</comment>
<evidence type="ECO:0000256" key="2">
    <source>
        <dbReference type="ARBA" id="ARBA00007362"/>
    </source>
</evidence>
<dbReference type="PANTHER" id="PTHR32322">
    <property type="entry name" value="INNER MEMBRANE TRANSPORTER"/>
    <property type="match status" value="1"/>
</dbReference>
<dbReference type="InterPro" id="IPR050638">
    <property type="entry name" value="AA-Vitamin_Transporters"/>
</dbReference>
<keyword evidence="5 6" id="KW-0472">Membrane</keyword>
<dbReference type="Proteomes" id="UP000242219">
    <property type="component" value="Unassembled WGS sequence"/>
</dbReference>
<dbReference type="Gene3D" id="1.10.3730.20">
    <property type="match status" value="1"/>
</dbReference>